<dbReference type="Proteomes" id="UP000287605">
    <property type="component" value="Unassembled WGS sequence"/>
</dbReference>
<dbReference type="Pfam" id="PF00742">
    <property type="entry name" value="Homoserine_dh"/>
    <property type="match status" value="1"/>
</dbReference>
<evidence type="ECO:0000256" key="11">
    <source>
        <dbReference type="ARBA" id="ARBA00023053"/>
    </source>
</evidence>
<keyword evidence="7 16" id="KW-0028">Amino-acid biosynthesis</keyword>
<dbReference type="SUPFAM" id="SSF55347">
    <property type="entry name" value="Glyceraldehyde-3-phosphate dehydrogenase-like, C-terminal domain"/>
    <property type="match status" value="1"/>
</dbReference>
<dbReference type="InterPro" id="IPR001342">
    <property type="entry name" value="HDH_cat"/>
</dbReference>
<keyword evidence="12 16" id="KW-0486">Methionine biosynthesis</keyword>
<keyword evidence="11" id="KW-0915">Sodium</keyword>
<evidence type="ECO:0000256" key="7">
    <source>
        <dbReference type="ARBA" id="ARBA00022605"/>
    </source>
</evidence>
<keyword evidence="10 16" id="KW-0560">Oxidoreductase</keyword>
<dbReference type="NCBIfam" id="NF004976">
    <property type="entry name" value="PRK06349.1"/>
    <property type="match status" value="1"/>
</dbReference>
<dbReference type="PANTHER" id="PTHR43331">
    <property type="entry name" value="HOMOSERINE DEHYDROGENASE"/>
    <property type="match status" value="1"/>
</dbReference>
<dbReference type="PROSITE" id="PS51671">
    <property type="entry name" value="ACT"/>
    <property type="match status" value="1"/>
</dbReference>
<dbReference type="CDD" id="cd04881">
    <property type="entry name" value="ACT_HSDH-Hom"/>
    <property type="match status" value="1"/>
</dbReference>
<keyword evidence="9 15" id="KW-0521">NADP</keyword>
<organism evidence="19 20">
    <name type="scientific">Vagococcus elongatus</name>
    <dbReference type="NCBI Taxonomy" id="180344"/>
    <lineage>
        <taxon>Bacteria</taxon>
        <taxon>Bacillati</taxon>
        <taxon>Bacillota</taxon>
        <taxon>Bacilli</taxon>
        <taxon>Lactobacillales</taxon>
        <taxon>Enterococcaceae</taxon>
        <taxon>Vagococcus</taxon>
    </lineage>
</organism>
<gene>
    <name evidence="19" type="ORF">CBF29_02220</name>
</gene>
<dbReference type="InterPro" id="IPR019811">
    <property type="entry name" value="HDH_CS"/>
</dbReference>
<evidence type="ECO:0000256" key="2">
    <source>
        <dbReference type="ARBA" id="ARBA00005056"/>
    </source>
</evidence>
<evidence type="ECO:0000313" key="19">
    <source>
        <dbReference type="EMBL" id="RSU15171.1"/>
    </source>
</evidence>
<keyword evidence="20" id="KW-1185">Reference proteome</keyword>
<evidence type="ECO:0000256" key="17">
    <source>
        <dbReference type="RuleBase" id="RU004171"/>
    </source>
</evidence>
<keyword evidence="8 16" id="KW-0791">Threonine biosynthesis</keyword>
<comment type="similarity">
    <text evidence="4 17">Belongs to the homoserine dehydrogenase family.</text>
</comment>
<dbReference type="InterPro" id="IPR045865">
    <property type="entry name" value="ACT-like_dom_sf"/>
</dbReference>
<feature type="binding site" evidence="15">
    <location>
        <position position="194"/>
    </location>
    <ligand>
        <name>L-homoserine</name>
        <dbReference type="ChEBI" id="CHEBI:57476"/>
    </ligand>
</feature>
<dbReference type="SUPFAM" id="SSF55021">
    <property type="entry name" value="ACT-like"/>
    <property type="match status" value="1"/>
</dbReference>
<evidence type="ECO:0000256" key="4">
    <source>
        <dbReference type="ARBA" id="ARBA00006753"/>
    </source>
</evidence>
<name>A0A430B4I9_9ENTE</name>
<evidence type="ECO:0000256" key="12">
    <source>
        <dbReference type="ARBA" id="ARBA00023167"/>
    </source>
</evidence>
<dbReference type="UniPathway" id="UPA00051">
    <property type="reaction ID" value="UER00465"/>
</dbReference>
<protein>
    <recommendedName>
        <fullName evidence="6 16">Homoserine dehydrogenase</fullName>
        <ecNumber evidence="5 16">1.1.1.3</ecNumber>
    </recommendedName>
</protein>
<evidence type="ECO:0000256" key="16">
    <source>
        <dbReference type="RuleBase" id="RU000579"/>
    </source>
</evidence>
<dbReference type="Gene3D" id="3.30.70.260">
    <property type="match status" value="1"/>
</dbReference>
<dbReference type="EC" id="1.1.1.3" evidence="5 16"/>
<comment type="cofactor">
    <cofactor evidence="1">
        <name>a metal cation</name>
        <dbReference type="ChEBI" id="CHEBI:25213"/>
    </cofactor>
</comment>
<accession>A0A430B4I9</accession>
<dbReference type="AlphaFoldDB" id="A0A430B4I9"/>
<dbReference type="Pfam" id="PF01842">
    <property type="entry name" value="ACT"/>
    <property type="match status" value="1"/>
</dbReference>
<evidence type="ECO:0000256" key="6">
    <source>
        <dbReference type="ARBA" id="ARBA00013376"/>
    </source>
</evidence>
<evidence type="ECO:0000256" key="14">
    <source>
        <dbReference type="PIRSR" id="PIRSR000098-1"/>
    </source>
</evidence>
<evidence type="ECO:0000256" key="13">
    <source>
        <dbReference type="ARBA" id="ARBA00048841"/>
    </source>
</evidence>
<dbReference type="PROSITE" id="PS01042">
    <property type="entry name" value="HOMOSER_DHGENASE"/>
    <property type="match status" value="1"/>
</dbReference>
<dbReference type="InterPro" id="IPR036291">
    <property type="entry name" value="NAD(P)-bd_dom_sf"/>
</dbReference>
<evidence type="ECO:0000256" key="10">
    <source>
        <dbReference type="ARBA" id="ARBA00023002"/>
    </source>
</evidence>
<dbReference type="SUPFAM" id="SSF51735">
    <property type="entry name" value="NAD(P)-binding Rossmann-fold domains"/>
    <property type="match status" value="1"/>
</dbReference>
<dbReference type="Pfam" id="PF03447">
    <property type="entry name" value="NAD_binding_3"/>
    <property type="match status" value="1"/>
</dbReference>
<evidence type="ECO:0000256" key="1">
    <source>
        <dbReference type="ARBA" id="ARBA00001920"/>
    </source>
</evidence>
<dbReference type="InterPro" id="IPR016204">
    <property type="entry name" value="HDH"/>
</dbReference>
<dbReference type="EMBL" id="NGKA01000002">
    <property type="protein sequence ID" value="RSU15171.1"/>
    <property type="molecule type" value="Genomic_DNA"/>
</dbReference>
<feature type="domain" description="ACT" evidence="18">
    <location>
        <begin position="354"/>
        <end position="427"/>
    </location>
</feature>
<evidence type="ECO:0000256" key="3">
    <source>
        <dbReference type="ARBA" id="ARBA00005062"/>
    </source>
</evidence>
<evidence type="ECO:0000256" key="15">
    <source>
        <dbReference type="PIRSR" id="PIRSR000098-2"/>
    </source>
</evidence>
<dbReference type="Gene3D" id="3.30.360.10">
    <property type="entry name" value="Dihydrodipicolinate Reductase, domain 2"/>
    <property type="match status" value="1"/>
</dbReference>
<dbReference type="UniPathway" id="UPA00050">
    <property type="reaction ID" value="UER00063"/>
</dbReference>
<comment type="pathway">
    <text evidence="2 16">Amino-acid biosynthesis; L-threonine biosynthesis; L-threonine from L-aspartate: step 3/5.</text>
</comment>
<comment type="caution">
    <text evidence="19">The sequence shown here is derived from an EMBL/GenBank/DDBJ whole genome shotgun (WGS) entry which is preliminary data.</text>
</comment>
<dbReference type="FunFam" id="3.30.360.10:FF:000005">
    <property type="entry name" value="Homoserine dehydrogenase"/>
    <property type="match status" value="1"/>
</dbReference>
<feature type="binding site" evidence="15">
    <location>
        <position position="109"/>
    </location>
    <ligand>
        <name>NADPH</name>
        <dbReference type="ChEBI" id="CHEBI:57783"/>
    </ligand>
</feature>
<dbReference type="GO" id="GO:0009086">
    <property type="term" value="P:methionine biosynthetic process"/>
    <property type="evidence" value="ECO:0007669"/>
    <property type="project" value="UniProtKB-KW"/>
</dbReference>
<dbReference type="InterPro" id="IPR005106">
    <property type="entry name" value="Asp/hSer_DH_NAD-bd"/>
</dbReference>
<dbReference type="GO" id="GO:0050661">
    <property type="term" value="F:NADP binding"/>
    <property type="evidence" value="ECO:0007669"/>
    <property type="project" value="InterPro"/>
</dbReference>
<evidence type="ECO:0000313" key="20">
    <source>
        <dbReference type="Proteomes" id="UP000287605"/>
    </source>
</evidence>
<evidence type="ECO:0000256" key="9">
    <source>
        <dbReference type="ARBA" id="ARBA00022857"/>
    </source>
</evidence>
<dbReference type="Gene3D" id="3.40.50.720">
    <property type="entry name" value="NAD(P)-binding Rossmann-like Domain"/>
    <property type="match status" value="1"/>
</dbReference>
<feature type="binding site" evidence="15">
    <location>
        <begin position="10"/>
        <end position="17"/>
    </location>
    <ligand>
        <name>NADP(+)</name>
        <dbReference type="ChEBI" id="CHEBI:58349"/>
    </ligand>
</feature>
<comment type="pathway">
    <text evidence="3 16">Amino-acid biosynthesis; L-methionine biosynthesis via de novo pathway; L-homoserine from L-aspartate: step 3/3.</text>
</comment>
<dbReference type="GO" id="GO:0004412">
    <property type="term" value="F:homoserine dehydrogenase activity"/>
    <property type="evidence" value="ECO:0007669"/>
    <property type="project" value="UniProtKB-EC"/>
</dbReference>
<dbReference type="OrthoDB" id="9808167at2"/>
<dbReference type="PIRSF" id="PIRSF000098">
    <property type="entry name" value="Homoser_dehydrog"/>
    <property type="match status" value="1"/>
</dbReference>
<evidence type="ECO:0000256" key="8">
    <source>
        <dbReference type="ARBA" id="ARBA00022697"/>
    </source>
</evidence>
<dbReference type="InterPro" id="IPR002912">
    <property type="entry name" value="ACT_dom"/>
</dbReference>
<dbReference type="PANTHER" id="PTHR43331:SF1">
    <property type="entry name" value="HOMOSERINE DEHYDROGENASE"/>
    <property type="match status" value="1"/>
</dbReference>
<feature type="active site" description="Proton donor" evidence="14">
    <location>
        <position position="209"/>
    </location>
</feature>
<sequence length="429" mass="46863">MKQRLTIAVLGLGTVGGGVPALLEKHREKISQVTGMEVVLAKALVKDKTEEKPVQLAKEFGFELTENFEDIINDKEIQIVAELIGGIEPARTFIKRSLESGKHVITANKDLIAQFGPELVQIAKQQKCDLYYEASVAGGIPILRTISNSLVADSIEKIYGIVNGTTNFMLTKMLLEKCSYEEALSEAQSLGFAESDPTNDVDGIDAAYKMVILTQFSFGMNISVEDIDKVGIRGLKAEDIEVAQQLGYVIKLLGSAEMTDGSVSAEVGPVLVPKYHPLASVQNEMNGVFVNSSGVGESMYYGPGAGEKPTATSVMSDLITIAKNIRMETTGHQFNLFNQETKLTPAESIFSKYYVAVEVPDQQGMLLKITRLMTEAGVSFDQILQQQSDGKNARVVIITHEISKAQMEQVKCSFEASEEIKLKSSYRVL</sequence>
<evidence type="ECO:0000256" key="5">
    <source>
        <dbReference type="ARBA" id="ARBA00013213"/>
    </source>
</evidence>
<comment type="catalytic activity">
    <reaction evidence="13">
        <text>L-homoserine + NADP(+) = L-aspartate 4-semialdehyde + NADPH + H(+)</text>
        <dbReference type="Rhea" id="RHEA:15761"/>
        <dbReference type="ChEBI" id="CHEBI:15378"/>
        <dbReference type="ChEBI" id="CHEBI:57476"/>
        <dbReference type="ChEBI" id="CHEBI:57783"/>
        <dbReference type="ChEBI" id="CHEBI:58349"/>
        <dbReference type="ChEBI" id="CHEBI:537519"/>
        <dbReference type="EC" id="1.1.1.3"/>
    </reaction>
    <physiologicalReaction direction="right-to-left" evidence="13">
        <dbReference type="Rhea" id="RHEA:15763"/>
    </physiologicalReaction>
</comment>
<reference evidence="19 20" key="1">
    <citation type="submission" date="2017-05" db="EMBL/GenBank/DDBJ databases">
        <title>Vagococcus spp. assemblies.</title>
        <authorList>
            <person name="Gulvik C.A."/>
        </authorList>
    </citation>
    <scope>NUCLEOTIDE SEQUENCE [LARGE SCALE GENOMIC DNA]</scope>
    <source>
        <strain evidence="19 20">CCUG 51432</strain>
    </source>
</reference>
<proteinExistence type="inferred from homology"/>
<dbReference type="GO" id="GO:0009088">
    <property type="term" value="P:threonine biosynthetic process"/>
    <property type="evidence" value="ECO:0007669"/>
    <property type="project" value="UniProtKB-UniPathway"/>
</dbReference>
<evidence type="ECO:0000259" key="18">
    <source>
        <dbReference type="PROSITE" id="PS51671"/>
    </source>
</evidence>